<accession>A0AAW2XSP3</accession>
<gene>
    <name evidence="2" type="ORF">Slati_1044900</name>
</gene>
<organism evidence="2">
    <name type="scientific">Sesamum latifolium</name>
    <dbReference type="NCBI Taxonomy" id="2727402"/>
    <lineage>
        <taxon>Eukaryota</taxon>
        <taxon>Viridiplantae</taxon>
        <taxon>Streptophyta</taxon>
        <taxon>Embryophyta</taxon>
        <taxon>Tracheophyta</taxon>
        <taxon>Spermatophyta</taxon>
        <taxon>Magnoliopsida</taxon>
        <taxon>eudicotyledons</taxon>
        <taxon>Gunneridae</taxon>
        <taxon>Pentapetalae</taxon>
        <taxon>asterids</taxon>
        <taxon>lamiids</taxon>
        <taxon>Lamiales</taxon>
        <taxon>Pedaliaceae</taxon>
        <taxon>Sesamum</taxon>
    </lineage>
</organism>
<dbReference type="EMBL" id="JACGWN010000003">
    <property type="protein sequence ID" value="KAL0457057.1"/>
    <property type="molecule type" value="Genomic_DNA"/>
</dbReference>
<reference evidence="2" key="1">
    <citation type="submission" date="2020-06" db="EMBL/GenBank/DDBJ databases">
        <authorList>
            <person name="Li T."/>
            <person name="Hu X."/>
            <person name="Zhang T."/>
            <person name="Song X."/>
            <person name="Zhang H."/>
            <person name="Dai N."/>
            <person name="Sheng W."/>
            <person name="Hou X."/>
            <person name="Wei L."/>
        </authorList>
    </citation>
    <scope>NUCLEOTIDE SEQUENCE</scope>
    <source>
        <strain evidence="2">KEN1</strain>
        <tissue evidence="2">Leaf</tissue>
    </source>
</reference>
<proteinExistence type="predicted"/>
<keyword evidence="1" id="KW-0472">Membrane</keyword>
<comment type="caution">
    <text evidence="2">The sequence shown here is derived from an EMBL/GenBank/DDBJ whole genome shotgun (WGS) entry which is preliminary data.</text>
</comment>
<sequence>MDGPSLPLNVRRLLRTNLVVNRLHMFVNGIAILALFHYRVTTLVRVFRTRDTPLLPYLIVLVSEIVLTFLWVLHQAYNGDPLNLRCTRKDYQEMRSFRRWMCSYARRIPAKSPPSG</sequence>
<protein>
    <recommendedName>
        <fullName evidence="3">Very-long-chain 3-oxoacyl-CoA synthase</fullName>
    </recommendedName>
</protein>
<keyword evidence="1" id="KW-0812">Transmembrane</keyword>
<name>A0AAW2XSP3_9LAMI</name>
<keyword evidence="1" id="KW-1133">Transmembrane helix</keyword>
<evidence type="ECO:0008006" key="3">
    <source>
        <dbReference type="Google" id="ProtNLM"/>
    </source>
</evidence>
<dbReference type="AlphaFoldDB" id="A0AAW2XSP3"/>
<evidence type="ECO:0000256" key="1">
    <source>
        <dbReference type="SAM" id="Phobius"/>
    </source>
</evidence>
<reference evidence="2" key="2">
    <citation type="journal article" date="2024" name="Plant">
        <title>Genomic evolution and insights into agronomic trait innovations of Sesamum species.</title>
        <authorList>
            <person name="Miao H."/>
            <person name="Wang L."/>
            <person name="Qu L."/>
            <person name="Liu H."/>
            <person name="Sun Y."/>
            <person name="Le M."/>
            <person name="Wang Q."/>
            <person name="Wei S."/>
            <person name="Zheng Y."/>
            <person name="Lin W."/>
            <person name="Duan Y."/>
            <person name="Cao H."/>
            <person name="Xiong S."/>
            <person name="Wang X."/>
            <person name="Wei L."/>
            <person name="Li C."/>
            <person name="Ma Q."/>
            <person name="Ju M."/>
            <person name="Zhao R."/>
            <person name="Li G."/>
            <person name="Mu C."/>
            <person name="Tian Q."/>
            <person name="Mei H."/>
            <person name="Zhang T."/>
            <person name="Gao T."/>
            <person name="Zhang H."/>
        </authorList>
    </citation>
    <scope>NUCLEOTIDE SEQUENCE</scope>
    <source>
        <strain evidence="2">KEN1</strain>
    </source>
</reference>
<feature type="transmembrane region" description="Helical" evidence="1">
    <location>
        <begin position="23"/>
        <end position="42"/>
    </location>
</feature>
<feature type="transmembrane region" description="Helical" evidence="1">
    <location>
        <begin position="54"/>
        <end position="73"/>
    </location>
</feature>
<evidence type="ECO:0000313" key="2">
    <source>
        <dbReference type="EMBL" id="KAL0457057.1"/>
    </source>
</evidence>